<keyword evidence="3" id="KW-1185">Reference proteome</keyword>
<feature type="transmembrane region" description="Helical" evidence="1">
    <location>
        <begin position="86"/>
        <end position="108"/>
    </location>
</feature>
<dbReference type="Proteomes" id="UP001432027">
    <property type="component" value="Unassembled WGS sequence"/>
</dbReference>
<organism evidence="2 3">
    <name type="scientific">Pristionchus entomophagus</name>
    <dbReference type="NCBI Taxonomy" id="358040"/>
    <lineage>
        <taxon>Eukaryota</taxon>
        <taxon>Metazoa</taxon>
        <taxon>Ecdysozoa</taxon>
        <taxon>Nematoda</taxon>
        <taxon>Chromadorea</taxon>
        <taxon>Rhabditida</taxon>
        <taxon>Rhabditina</taxon>
        <taxon>Diplogasteromorpha</taxon>
        <taxon>Diplogasteroidea</taxon>
        <taxon>Neodiplogasteridae</taxon>
        <taxon>Pristionchus</taxon>
    </lineage>
</organism>
<keyword evidence="1" id="KW-0472">Membrane</keyword>
<sequence length="120" mass="13687">MECFQVYPNGQIILLAYFFATHNCAIKVCNLEFSDELGTLFMLFGTGEFDFEAFKPKPVLFADFHQGEVMISSVLYQFVITRQPQFWICLVILPTLLIGWLVLIGIFFGEESHSFTGLVS</sequence>
<feature type="non-terminal residue" evidence="2">
    <location>
        <position position="120"/>
    </location>
</feature>
<dbReference type="AlphaFoldDB" id="A0AAV5TW09"/>
<evidence type="ECO:0000313" key="3">
    <source>
        <dbReference type="Proteomes" id="UP001432027"/>
    </source>
</evidence>
<evidence type="ECO:0008006" key="4">
    <source>
        <dbReference type="Google" id="ProtNLM"/>
    </source>
</evidence>
<gene>
    <name evidence="2" type="ORF">PENTCL1PPCAC_20368</name>
</gene>
<keyword evidence="1" id="KW-1133">Transmembrane helix</keyword>
<protein>
    <recommendedName>
        <fullName evidence="4">Transmembrane ion channel</fullName>
    </recommendedName>
</protein>
<keyword evidence="1" id="KW-0812">Transmembrane</keyword>
<proteinExistence type="predicted"/>
<comment type="caution">
    <text evidence="2">The sequence shown here is derived from an EMBL/GenBank/DDBJ whole genome shotgun (WGS) entry which is preliminary data.</text>
</comment>
<reference evidence="2" key="1">
    <citation type="submission" date="2023-10" db="EMBL/GenBank/DDBJ databases">
        <title>Genome assembly of Pristionchus species.</title>
        <authorList>
            <person name="Yoshida K."/>
            <person name="Sommer R.J."/>
        </authorList>
    </citation>
    <scope>NUCLEOTIDE SEQUENCE</scope>
    <source>
        <strain evidence="2">RS0144</strain>
    </source>
</reference>
<evidence type="ECO:0000256" key="1">
    <source>
        <dbReference type="SAM" id="Phobius"/>
    </source>
</evidence>
<name>A0AAV5TW09_9BILA</name>
<dbReference type="EMBL" id="BTSX01000005">
    <property type="protein sequence ID" value="GMS98193.1"/>
    <property type="molecule type" value="Genomic_DNA"/>
</dbReference>
<evidence type="ECO:0000313" key="2">
    <source>
        <dbReference type="EMBL" id="GMS98193.1"/>
    </source>
</evidence>
<accession>A0AAV5TW09</accession>